<comment type="caution">
    <text evidence="2">The sequence shown here is derived from an EMBL/GenBank/DDBJ whole genome shotgun (WGS) entry which is preliminary data.</text>
</comment>
<organism evidence="2 3">
    <name type="scientific">Photobacterium ganghwense</name>
    <dbReference type="NCBI Taxonomy" id="320778"/>
    <lineage>
        <taxon>Bacteria</taxon>
        <taxon>Pseudomonadati</taxon>
        <taxon>Pseudomonadota</taxon>
        <taxon>Gammaproteobacteria</taxon>
        <taxon>Vibrionales</taxon>
        <taxon>Vibrionaceae</taxon>
        <taxon>Photobacterium</taxon>
    </lineage>
</organism>
<evidence type="ECO:0000256" key="1">
    <source>
        <dbReference type="SAM" id="SignalP"/>
    </source>
</evidence>
<name>A0A0J1HHD4_9GAMM</name>
<dbReference type="OrthoDB" id="5829674at2"/>
<dbReference type="EMBL" id="LDOU01000004">
    <property type="protein sequence ID" value="KLV11035.1"/>
    <property type="molecule type" value="Genomic_DNA"/>
</dbReference>
<reference evidence="2 3" key="1">
    <citation type="submission" date="2015-05" db="EMBL/GenBank/DDBJ databases">
        <title>Photobacterium galathea sp. nov.</title>
        <authorList>
            <person name="Machado H."/>
            <person name="Gram L."/>
        </authorList>
    </citation>
    <scope>NUCLEOTIDE SEQUENCE [LARGE SCALE GENOMIC DNA]</scope>
    <source>
        <strain evidence="2 3">DSM 22954</strain>
    </source>
</reference>
<feature type="signal peptide" evidence="1">
    <location>
        <begin position="1"/>
        <end position="23"/>
    </location>
</feature>
<accession>A0A0J1HHD4</accession>
<evidence type="ECO:0000313" key="3">
    <source>
        <dbReference type="Proteomes" id="UP000035909"/>
    </source>
</evidence>
<proteinExistence type="predicted"/>
<evidence type="ECO:0000313" key="2">
    <source>
        <dbReference type="EMBL" id="KLV11035.1"/>
    </source>
</evidence>
<protein>
    <submittedName>
        <fullName evidence="2">Uncharacterized protein</fullName>
    </submittedName>
</protein>
<sequence length="66" mass="6979">MKLKWVVLTIGLLGAVNSGLAIANQGSGGAPAMPIYRCMVENEQGKVTESWVPLHICQQKGGKSVI</sequence>
<dbReference type="PATRIC" id="fig|320778.3.peg.822"/>
<feature type="chain" id="PRO_5005252627" evidence="1">
    <location>
        <begin position="24"/>
        <end position="66"/>
    </location>
</feature>
<dbReference type="Proteomes" id="UP000035909">
    <property type="component" value="Unassembled WGS sequence"/>
</dbReference>
<keyword evidence="3" id="KW-1185">Reference proteome</keyword>
<gene>
    <name evidence="2" type="ORF">ABT57_03840</name>
</gene>
<dbReference type="RefSeq" id="WP_047883873.1">
    <property type="nucleotide sequence ID" value="NZ_CP071325.1"/>
</dbReference>
<keyword evidence="1" id="KW-0732">Signal</keyword>
<dbReference type="AlphaFoldDB" id="A0A0J1HHD4"/>